<dbReference type="Gene3D" id="6.10.280.50">
    <property type="match status" value="1"/>
</dbReference>
<evidence type="ECO:0000313" key="3">
    <source>
        <dbReference type="Proteomes" id="UP000521868"/>
    </source>
</evidence>
<dbReference type="InterPro" id="IPR038444">
    <property type="entry name" value="DUF465_sf"/>
</dbReference>
<comment type="caution">
    <text evidence="2">The sequence shown here is derived from an EMBL/GenBank/DDBJ whole genome shotgun (WGS) entry which is preliminary data.</text>
</comment>
<name>A0A7X6DBY2_9BURK</name>
<dbReference type="EMBL" id="VTOX01000001">
    <property type="protein sequence ID" value="NKE64352.1"/>
    <property type="molecule type" value="Genomic_DNA"/>
</dbReference>
<dbReference type="Proteomes" id="UP000521868">
    <property type="component" value="Unassembled WGS sequence"/>
</dbReference>
<feature type="coiled-coil region" evidence="1">
    <location>
        <begin position="12"/>
        <end position="60"/>
    </location>
</feature>
<dbReference type="Pfam" id="PF04325">
    <property type="entry name" value="DUF465"/>
    <property type="match status" value="1"/>
</dbReference>
<evidence type="ECO:0000313" key="2">
    <source>
        <dbReference type="EMBL" id="NKE64352.1"/>
    </source>
</evidence>
<sequence length="67" mass="7829">MDTNLHSPERHLIELRMEHADLQASLQRLRAAEPLDQLAIRRLEKRGLQLRDQIARLELVLDPKEPA</sequence>
<keyword evidence="1" id="KW-0175">Coiled coil</keyword>
<dbReference type="InterPro" id="IPR007420">
    <property type="entry name" value="DUF465"/>
</dbReference>
<keyword evidence="3" id="KW-1185">Reference proteome</keyword>
<organism evidence="2 3">
    <name type="scientific">Ramlibacter lithotrophicus</name>
    <dbReference type="NCBI Taxonomy" id="2606681"/>
    <lineage>
        <taxon>Bacteria</taxon>
        <taxon>Pseudomonadati</taxon>
        <taxon>Pseudomonadota</taxon>
        <taxon>Betaproteobacteria</taxon>
        <taxon>Burkholderiales</taxon>
        <taxon>Comamonadaceae</taxon>
        <taxon>Ramlibacter</taxon>
    </lineage>
</organism>
<gene>
    <name evidence="2" type="ORF">RAMLITH_00840</name>
</gene>
<evidence type="ECO:0000256" key="1">
    <source>
        <dbReference type="SAM" id="Coils"/>
    </source>
</evidence>
<dbReference type="AlphaFoldDB" id="A0A7X6DBY2"/>
<accession>A0A7X6DBY2</accession>
<dbReference type="RefSeq" id="WP_168105451.1">
    <property type="nucleotide sequence ID" value="NZ_VTOX01000001.1"/>
</dbReference>
<proteinExistence type="predicted"/>
<reference evidence="2 3" key="1">
    <citation type="journal article" date="2020" name="Nature">
        <title>Bacterial chemolithoautotrophy via manganese oxidation.</title>
        <authorList>
            <person name="Yu H."/>
            <person name="Leadbetter J.R."/>
        </authorList>
    </citation>
    <scope>NUCLEOTIDE SEQUENCE [LARGE SCALE GENOMIC DNA]</scope>
    <source>
        <strain evidence="2 3">RBP-1</strain>
    </source>
</reference>
<protein>
    <submittedName>
        <fullName evidence="2">DUF465 domain-containing protein</fullName>
    </submittedName>
</protein>